<feature type="region of interest" description="Disordered" evidence="5">
    <location>
        <begin position="738"/>
        <end position="760"/>
    </location>
</feature>
<dbReference type="EMBL" id="BQNB010009846">
    <property type="protein sequence ID" value="GJS69210.1"/>
    <property type="molecule type" value="Genomic_DNA"/>
</dbReference>
<dbReference type="PANTHER" id="PTHR47950">
    <property type="entry name" value="CYTOCHROME P450, FAMILY 76, SUBFAMILY C, POLYPEPTIDE 5-RELATED"/>
    <property type="match status" value="1"/>
</dbReference>
<dbReference type="InterPro" id="IPR001128">
    <property type="entry name" value="Cyt_P450"/>
</dbReference>
<dbReference type="InterPro" id="IPR017972">
    <property type="entry name" value="Cyt_P450_CS"/>
</dbReference>
<dbReference type="InterPro" id="IPR036396">
    <property type="entry name" value="Cyt_P450_sf"/>
</dbReference>
<protein>
    <submittedName>
        <fullName evidence="6">Geraniol 8-hydroxylase-like protein</fullName>
    </submittedName>
</protein>
<evidence type="ECO:0000256" key="5">
    <source>
        <dbReference type="SAM" id="MobiDB-lite"/>
    </source>
</evidence>
<evidence type="ECO:0000313" key="6">
    <source>
        <dbReference type="EMBL" id="GJS69210.1"/>
    </source>
</evidence>
<keyword evidence="3" id="KW-0560">Oxidoreductase</keyword>
<evidence type="ECO:0000256" key="4">
    <source>
        <dbReference type="ARBA" id="ARBA00023004"/>
    </source>
</evidence>
<name>A0ABQ4XUV8_9ASTR</name>
<dbReference type="PRINTS" id="PR00385">
    <property type="entry name" value="P450"/>
</dbReference>
<gene>
    <name evidence="6" type="ORF">Tco_0702051</name>
</gene>
<dbReference type="SUPFAM" id="SSF48264">
    <property type="entry name" value="Cytochrome P450"/>
    <property type="match status" value="1"/>
</dbReference>
<keyword evidence="2" id="KW-0479">Metal-binding</keyword>
<dbReference type="InterPro" id="IPR002401">
    <property type="entry name" value="Cyt_P450_E_grp-I"/>
</dbReference>
<dbReference type="PANTHER" id="PTHR47950:SF48">
    <property type="entry name" value="CYTOCHROME P450 FAMILY PROTEIN, EXPRESSED"/>
    <property type="match status" value="1"/>
</dbReference>
<sequence>MDHTTLCLLISFILAFVYTTTIASRRNSRLPPGPYQLPIIGNLLQLGDKPHCSLAALSKRYGPLMSLKLGRITTIVVSSPDLTKEFFQTNDQSFASRSVPHTAHVIDHHKYSMLWLPVGDQWRRLRKISKEYLFSLKQLDASEGLRKKKVQELLDYVGECCTTKRSVNIGEVVSTTSLNVLSNFMFSKDFAQYDSASLQEFKDAVTNLLEIVGSPNLVDFFPMFKPFDPQGFVRKINVYGKKIMAYMDRIIDERSHLYHGATPTNNDVLDSLFNLEDEGEFTRNDMRHLFFDLFVGGGETTSSVIESAMVELIRNPKKMEAARSEIISYMQDKNRNIYESDISQLPYLQAVIKEAFRLHPPAPFLVPHQALHNIEVQGFIVPKDAQILCNIWAMGRDPKVWSDPETFLPERFLDVKIDYKGQDFELIPFGAGRRICPAVSMAHRITHITLGSLIHTFDWKLQGDMRVEDMDMTEKGEDVPFIQLVKPVECVDQAVAIDDHIPTCPTDSNTLLEDVDSLFKEVIDVRPDLVGRVGELRTKIVQTLASTVSTKETVVGNSFDASLKPNDSNGDEINFYYQESQQGSLQHLVKAMEQVMSPDVSCLKPDKLDEQRFDDALQDNAEANSDETLKDNAEMVDTMDNEDGKFCLDDMSIDFEDDHLNGEIKVTLYQDDHIPLDEIMDVVVKDTLVVTDSSPLVETIIIESTFKSKKVNLDQCIADVMDAENNNVSLDTPLVERKRKPGPTLQSPYEQQQPTTPRLEKRRTITSQLLQLQLNDDYDVADEELENIDSR</sequence>
<dbReference type="CDD" id="cd11073">
    <property type="entry name" value="CYP76-like"/>
    <property type="match status" value="1"/>
</dbReference>
<dbReference type="Gene3D" id="1.10.630.10">
    <property type="entry name" value="Cytochrome P450"/>
    <property type="match status" value="1"/>
</dbReference>
<evidence type="ECO:0000256" key="1">
    <source>
        <dbReference type="ARBA" id="ARBA00010617"/>
    </source>
</evidence>
<evidence type="ECO:0000256" key="3">
    <source>
        <dbReference type="ARBA" id="ARBA00023002"/>
    </source>
</evidence>
<proteinExistence type="inferred from homology"/>
<dbReference type="PROSITE" id="PS00086">
    <property type="entry name" value="CYTOCHROME_P450"/>
    <property type="match status" value="1"/>
</dbReference>
<reference evidence="6" key="1">
    <citation type="journal article" date="2022" name="Int. J. Mol. Sci.">
        <title>Draft Genome of Tanacetum Coccineum: Genomic Comparison of Closely Related Tanacetum-Family Plants.</title>
        <authorList>
            <person name="Yamashiro T."/>
            <person name="Shiraishi A."/>
            <person name="Nakayama K."/>
            <person name="Satake H."/>
        </authorList>
    </citation>
    <scope>NUCLEOTIDE SEQUENCE</scope>
</reference>
<keyword evidence="4" id="KW-0408">Iron</keyword>
<keyword evidence="7" id="KW-1185">Reference proteome</keyword>
<accession>A0ABQ4XUV8</accession>
<organism evidence="6 7">
    <name type="scientific">Tanacetum coccineum</name>
    <dbReference type="NCBI Taxonomy" id="301880"/>
    <lineage>
        <taxon>Eukaryota</taxon>
        <taxon>Viridiplantae</taxon>
        <taxon>Streptophyta</taxon>
        <taxon>Embryophyta</taxon>
        <taxon>Tracheophyta</taxon>
        <taxon>Spermatophyta</taxon>
        <taxon>Magnoliopsida</taxon>
        <taxon>eudicotyledons</taxon>
        <taxon>Gunneridae</taxon>
        <taxon>Pentapetalae</taxon>
        <taxon>asterids</taxon>
        <taxon>campanulids</taxon>
        <taxon>Asterales</taxon>
        <taxon>Asteraceae</taxon>
        <taxon>Asteroideae</taxon>
        <taxon>Anthemideae</taxon>
        <taxon>Anthemidinae</taxon>
        <taxon>Tanacetum</taxon>
    </lineage>
</organism>
<dbReference type="PRINTS" id="PR00463">
    <property type="entry name" value="EP450I"/>
</dbReference>
<evidence type="ECO:0000256" key="2">
    <source>
        <dbReference type="ARBA" id="ARBA00022723"/>
    </source>
</evidence>
<comment type="similarity">
    <text evidence="1">Belongs to the cytochrome P450 family.</text>
</comment>
<feature type="compositionally biased region" description="Polar residues" evidence="5">
    <location>
        <begin position="744"/>
        <end position="756"/>
    </location>
</feature>
<reference evidence="6" key="2">
    <citation type="submission" date="2022-01" db="EMBL/GenBank/DDBJ databases">
        <authorList>
            <person name="Yamashiro T."/>
            <person name="Shiraishi A."/>
            <person name="Satake H."/>
            <person name="Nakayama K."/>
        </authorList>
    </citation>
    <scope>NUCLEOTIDE SEQUENCE</scope>
</reference>
<evidence type="ECO:0000313" key="7">
    <source>
        <dbReference type="Proteomes" id="UP001151760"/>
    </source>
</evidence>
<comment type="caution">
    <text evidence="6">The sequence shown here is derived from an EMBL/GenBank/DDBJ whole genome shotgun (WGS) entry which is preliminary data.</text>
</comment>
<dbReference type="Pfam" id="PF00067">
    <property type="entry name" value="p450"/>
    <property type="match status" value="1"/>
</dbReference>
<dbReference type="Proteomes" id="UP001151760">
    <property type="component" value="Unassembled WGS sequence"/>
</dbReference>